<dbReference type="PANTHER" id="PTHR48111">
    <property type="entry name" value="REGULATOR OF RPOS"/>
    <property type="match status" value="1"/>
</dbReference>
<dbReference type="GO" id="GO:0006355">
    <property type="term" value="P:regulation of DNA-templated transcription"/>
    <property type="evidence" value="ECO:0007669"/>
    <property type="project" value="InterPro"/>
</dbReference>
<dbReference type="InterPro" id="IPR001789">
    <property type="entry name" value="Sig_transdc_resp-reg_receiver"/>
</dbReference>
<feature type="modified residue" description="4-aspartylphosphate" evidence="7">
    <location>
        <position position="51"/>
    </location>
</feature>
<evidence type="ECO:0000256" key="7">
    <source>
        <dbReference type="PROSITE-ProRule" id="PRU00169"/>
    </source>
</evidence>
<keyword evidence="1 7" id="KW-0597">Phosphoprotein</keyword>
<evidence type="ECO:0000256" key="6">
    <source>
        <dbReference type="PROSITE-ProRule" id="PRU00110"/>
    </source>
</evidence>
<dbReference type="Pfam" id="PF00990">
    <property type="entry name" value="GGDEF"/>
    <property type="match status" value="1"/>
</dbReference>
<dbReference type="GO" id="GO:0000156">
    <property type="term" value="F:phosphorelay response regulator activity"/>
    <property type="evidence" value="ECO:0007669"/>
    <property type="project" value="TreeGrafter"/>
</dbReference>
<feature type="domain" description="Response regulatory" evidence="9">
    <location>
        <begin position="2"/>
        <end position="116"/>
    </location>
</feature>
<dbReference type="InterPro" id="IPR039420">
    <property type="entry name" value="WalR-like"/>
</dbReference>
<dbReference type="InterPro" id="IPR036641">
    <property type="entry name" value="HPT_dom_sf"/>
</dbReference>
<feature type="domain" description="GGDEF" evidence="10">
    <location>
        <begin position="662"/>
        <end position="799"/>
    </location>
</feature>
<dbReference type="GO" id="GO:0005829">
    <property type="term" value="C:cytosol"/>
    <property type="evidence" value="ECO:0007669"/>
    <property type="project" value="TreeGrafter"/>
</dbReference>
<dbReference type="PROSITE" id="PS50894">
    <property type="entry name" value="HPT"/>
    <property type="match status" value="1"/>
</dbReference>
<keyword evidence="4 8" id="KW-0238">DNA-binding</keyword>
<evidence type="ECO:0000256" key="8">
    <source>
        <dbReference type="PROSITE-ProRule" id="PRU01091"/>
    </source>
</evidence>
<evidence type="ECO:0000256" key="2">
    <source>
        <dbReference type="ARBA" id="ARBA00023012"/>
    </source>
</evidence>
<dbReference type="NCBIfam" id="TIGR00254">
    <property type="entry name" value="GGDEF"/>
    <property type="match status" value="1"/>
</dbReference>
<evidence type="ECO:0000259" key="12">
    <source>
        <dbReference type="PROSITE" id="PS51755"/>
    </source>
</evidence>
<dbReference type="RefSeq" id="WP_013321492.1">
    <property type="nucleotide sequence ID" value="NC_014501.1"/>
</dbReference>
<dbReference type="eggNOG" id="COG0745">
    <property type="taxonomic scope" value="Bacteria"/>
</dbReference>
<evidence type="ECO:0000256" key="3">
    <source>
        <dbReference type="ARBA" id="ARBA00023015"/>
    </source>
</evidence>
<dbReference type="FunFam" id="3.30.70.270:FF:000001">
    <property type="entry name" value="Diguanylate cyclase domain protein"/>
    <property type="match status" value="1"/>
</dbReference>
<dbReference type="SMART" id="SM00448">
    <property type="entry name" value="REC"/>
    <property type="match status" value="3"/>
</dbReference>
<dbReference type="eggNOG" id="COG2198">
    <property type="taxonomic scope" value="Bacteria"/>
</dbReference>
<comment type="caution">
    <text evidence="7">Lacks conserved residue(s) required for the propagation of feature annotation.</text>
</comment>
<dbReference type="Gene3D" id="3.40.50.2300">
    <property type="match status" value="3"/>
</dbReference>
<evidence type="ECO:0000259" key="10">
    <source>
        <dbReference type="PROSITE" id="PS50887"/>
    </source>
</evidence>
<keyword evidence="3" id="KW-0805">Transcription regulation</keyword>
<dbReference type="Pfam" id="PF01627">
    <property type="entry name" value="Hpt"/>
    <property type="match status" value="1"/>
</dbReference>
<dbReference type="Pfam" id="PF00072">
    <property type="entry name" value="Response_reg"/>
    <property type="match status" value="2"/>
</dbReference>
<dbReference type="PROSITE" id="PS51755">
    <property type="entry name" value="OMPR_PHOB"/>
    <property type="match status" value="1"/>
</dbReference>
<dbReference type="PROSITE" id="PS50110">
    <property type="entry name" value="RESPONSE_REGULATORY"/>
    <property type="match status" value="3"/>
</dbReference>
<feature type="domain" description="OmpR/PhoB-type" evidence="12">
    <location>
        <begin position="123"/>
        <end position="222"/>
    </location>
</feature>
<feature type="domain" description="HPt" evidence="11">
    <location>
        <begin position="248"/>
        <end position="358"/>
    </location>
</feature>
<evidence type="ECO:0000313" key="14">
    <source>
        <dbReference type="Proteomes" id="UP000008206"/>
    </source>
</evidence>
<dbReference type="CDD" id="cd19935">
    <property type="entry name" value="REC_OmpR_CusR-like"/>
    <property type="match status" value="1"/>
</dbReference>
<dbReference type="InterPro" id="IPR016032">
    <property type="entry name" value="Sig_transdc_resp-reg_C-effctor"/>
</dbReference>
<dbReference type="KEGG" id="cyj:Cyan7822_1386"/>
<dbReference type="EMBL" id="CP002198">
    <property type="protein sequence ID" value="ADN13385.1"/>
    <property type="molecule type" value="Genomic_DNA"/>
</dbReference>
<reference evidence="14" key="1">
    <citation type="journal article" date="2011" name="MBio">
        <title>Novel metabolic attributes of the genus Cyanothece, comprising a group of unicellular nitrogen-fixing Cyanobacteria.</title>
        <authorList>
            <person name="Bandyopadhyay A."/>
            <person name="Elvitigala T."/>
            <person name="Welsh E."/>
            <person name="Stockel J."/>
            <person name="Liberton M."/>
            <person name="Min H."/>
            <person name="Sherman L.A."/>
            <person name="Pakrasi H.B."/>
        </authorList>
    </citation>
    <scope>NUCLEOTIDE SEQUENCE [LARGE SCALE GENOMIC DNA]</scope>
    <source>
        <strain evidence="14">PCC 7822</strain>
    </source>
</reference>
<feature type="modified residue" description="Phosphohistidine" evidence="6">
    <location>
        <position position="298"/>
    </location>
</feature>
<dbReference type="InterPro" id="IPR001867">
    <property type="entry name" value="OmpR/PhoB-type_DNA-bd"/>
</dbReference>
<dbReference type="Pfam" id="PF00486">
    <property type="entry name" value="Trans_reg_C"/>
    <property type="match status" value="1"/>
</dbReference>
<dbReference type="CDD" id="cd01949">
    <property type="entry name" value="GGDEF"/>
    <property type="match status" value="1"/>
</dbReference>
<dbReference type="PROSITE" id="PS50887">
    <property type="entry name" value="GGDEF"/>
    <property type="match status" value="1"/>
</dbReference>
<dbReference type="SUPFAM" id="SSF47226">
    <property type="entry name" value="Histidine-containing phosphotransfer domain, HPT domain"/>
    <property type="match status" value="1"/>
</dbReference>
<keyword evidence="14" id="KW-1185">Reference proteome</keyword>
<dbReference type="SMART" id="SM00267">
    <property type="entry name" value="GGDEF"/>
    <property type="match status" value="1"/>
</dbReference>
<sequence>MKILVVEDDKFTIEFLQTTLTVSGYTVDLASDGESGLELATLWNYDLILLDLQLPKVDGIKICRQLRALKNTTPILILTVESENNKIIQGLDAGADDYLIKPCDPKYLIAKIRSLVRRSSGYDSLLSWGDLCLDPVSTQVTYQQQPLVLRRQEYKLLKLFLRNPHRVFSRSNILDLLWSAEDFPSENAVTNLIKDLRNKLKDSGMTEDCIETLYGLGYRLKARPDKLLSKNQAARDNKCEKNLETCEGLALINEMAQRFRLSLSERISLLEEAVQELAAPSEVTTLTAKPEQAKEEAHRLAGSLGTYGYIKGSELARSIEQLLARGLSLNKTQITQLKELLTQLRQETNTPVNFPITNLETVETIPRLWAINLSPALATALQQEASQWEIQVEVVQDCTTAQDLLNKQIPSVILLKVKGGTQDQKGLALLRTLKEQFPHIPLLTLAEQDSLSHRIEAGNFGSERYMVQPVTATQVLETITQLLPPSNSIEANVIIVDDDPTMLTALKNLLHPWGLKITGLTEPSHFWEVVTQTHPDLLLLDIEMPTFNGIELCRVVRQDANYSDLPILVVTGHTEIEYIQQAFEAGADDLIRKPIVPPELVARVLGRLERSRLRQQLDDLRRQQSQDWQEKAKIDPLTKIANRLTFDEFLQQQWQYHAQEHQHLSLIFCDVDFFKAYNDCYGHLAGDMCLRQIARILKESVQPNRDLPARYGGEEFALILPNTDLKGALQVAERIQHTLAQVQIPHSASCVSQFVTLSIGITGTVPTEGHRLQNLVNTADQALYAAKKAGRNTYCLYPCLK</sequence>
<accession>E0UIS6</accession>
<evidence type="ECO:0000259" key="11">
    <source>
        <dbReference type="PROSITE" id="PS50894"/>
    </source>
</evidence>
<dbReference type="AlphaFoldDB" id="E0UIS6"/>
<dbReference type="InterPro" id="IPR043128">
    <property type="entry name" value="Rev_trsase/Diguanyl_cyclase"/>
</dbReference>
<dbReference type="SUPFAM" id="SSF46894">
    <property type="entry name" value="C-terminal effector domain of the bipartite response regulators"/>
    <property type="match status" value="1"/>
</dbReference>
<dbReference type="OrthoDB" id="442759at2"/>
<dbReference type="STRING" id="497965.Cyan7822_1386"/>
<dbReference type="Gene3D" id="3.30.70.270">
    <property type="match status" value="1"/>
</dbReference>
<organism evidence="13 14">
    <name type="scientific">Gloeothece verrucosa (strain PCC 7822)</name>
    <name type="common">Cyanothece sp. (strain PCC 7822)</name>
    <dbReference type="NCBI Taxonomy" id="497965"/>
    <lineage>
        <taxon>Bacteria</taxon>
        <taxon>Bacillati</taxon>
        <taxon>Cyanobacteriota</taxon>
        <taxon>Cyanophyceae</taxon>
        <taxon>Oscillatoriophycideae</taxon>
        <taxon>Chroococcales</taxon>
        <taxon>Aphanothecaceae</taxon>
        <taxon>Gloeothece</taxon>
        <taxon>Gloeothece verrucosa</taxon>
    </lineage>
</organism>
<dbReference type="PANTHER" id="PTHR48111:SF15">
    <property type="entry name" value="OMPR SUBFAMILY"/>
    <property type="match status" value="1"/>
</dbReference>
<dbReference type="Gene3D" id="1.10.10.10">
    <property type="entry name" value="Winged helix-like DNA-binding domain superfamily/Winged helix DNA-binding domain"/>
    <property type="match status" value="1"/>
</dbReference>
<dbReference type="InterPro" id="IPR036388">
    <property type="entry name" value="WH-like_DNA-bd_sf"/>
</dbReference>
<protein>
    <submittedName>
        <fullName evidence="13">Response regulator receiver modulated diguanylate cyclase</fullName>
    </submittedName>
</protein>
<dbReference type="InterPro" id="IPR008207">
    <property type="entry name" value="Sig_transdc_His_kin_Hpt_dom"/>
</dbReference>
<dbReference type="Proteomes" id="UP000008206">
    <property type="component" value="Chromosome"/>
</dbReference>
<proteinExistence type="predicted"/>
<evidence type="ECO:0000256" key="4">
    <source>
        <dbReference type="ARBA" id="ARBA00023125"/>
    </source>
</evidence>
<keyword evidence="2" id="KW-0902">Two-component regulatory system</keyword>
<feature type="modified residue" description="4-aspartylphosphate" evidence="7">
    <location>
        <position position="541"/>
    </location>
</feature>
<dbReference type="FunFam" id="3.40.50.2300:FF:000001">
    <property type="entry name" value="DNA-binding response regulator PhoB"/>
    <property type="match status" value="1"/>
</dbReference>
<dbReference type="InterPro" id="IPR000160">
    <property type="entry name" value="GGDEF_dom"/>
</dbReference>
<dbReference type="HOGENOM" id="CLU_000445_11_38_3"/>
<gene>
    <name evidence="13" type="ordered locus">Cyan7822_1386</name>
</gene>
<evidence type="ECO:0000256" key="1">
    <source>
        <dbReference type="ARBA" id="ARBA00022553"/>
    </source>
</evidence>
<dbReference type="SUPFAM" id="SSF52172">
    <property type="entry name" value="CheY-like"/>
    <property type="match status" value="3"/>
</dbReference>
<dbReference type="GO" id="GO:0032993">
    <property type="term" value="C:protein-DNA complex"/>
    <property type="evidence" value="ECO:0007669"/>
    <property type="project" value="TreeGrafter"/>
</dbReference>
<dbReference type="InterPro" id="IPR029787">
    <property type="entry name" value="Nucleotide_cyclase"/>
</dbReference>
<evidence type="ECO:0000259" key="9">
    <source>
        <dbReference type="PROSITE" id="PS50110"/>
    </source>
</evidence>
<dbReference type="InterPro" id="IPR011006">
    <property type="entry name" value="CheY-like_superfamily"/>
</dbReference>
<evidence type="ECO:0000256" key="5">
    <source>
        <dbReference type="ARBA" id="ARBA00023163"/>
    </source>
</evidence>
<dbReference type="CDD" id="cd00383">
    <property type="entry name" value="trans_reg_C"/>
    <property type="match status" value="1"/>
</dbReference>
<evidence type="ECO:0000313" key="13">
    <source>
        <dbReference type="EMBL" id="ADN13385.1"/>
    </source>
</evidence>
<feature type="domain" description="Response regulatory" evidence="9">
    <location>
        <begin position="492"/>
        <end position="608"/>
    </location>
</feature>
<dbReference type="Gene3D" id="1.20.120.160">
    <property type="entry name" value="HPT domain"/>
    <property type="match status" value="1"/>
</dbReference>
<name>E0UIS6_GLOV7</name>
<keyword evidence="5" id="KW-0804">Transcription</keyword>
<dbReference type="GO" id="GO:0000976">
    <property type="term" value="F:transcription cis-regulatory region binding"/>
    <property type="evidence" value="ECO:0007669"/>
    <property type="project" value="TreeGrafter"/>
</dbReference>
<dbReference type="SUPFAM" id="SSF55073">
    <property type="entry name" value="Nucleotide cyclase"/>
    <property type="match status" value="1"/>
</dbReference>
<dbReference type="SMART" id="SM00862">
    <property type="entry name" value="Trans_reg_C"/>
    <property type="match status" value="1"/>
</dbReference>
<feature type="DNA-binding region" description="OmpR/PhoB-type" evidence="8">
    <location>
        <begin position="123"/>
        <end position="222"/>
    </location>
</feature>
<dbReference type="eggNOG" id="COG3706">
    <property type="taxonomic scope" value="Bacteria"/>
</dbReference>
<feature type="domain" description="Response regulatory" evidence="9">
    <location>
        <begin position="367"/>
        <end position="483"/>
    </location>
</feature>